<evidence type="ECO:0000313" key="1">
    <source>
        <dbReference type="EMBL" id="OAF56617.1"/>
    </source>
</evidence>
<dbReference type="AlphaFoldDB" id="A0A177A3D6"/>
<accession>A0A177A3D6</accession>
<name>A0A177A3D6_9PEZI</name>
<protein>
    <submittedName>
        <fullName evidence="1">Uncharacterized protein</fullName>
    </submittedName>
</protein>
<gene>
    <name evidence="1" type="ORF">VC83_07248</name>
</gene>
<dbReference type="EMBL" id="KV441403">
    <property type="protein sequence ID" value="OAF56617.1"/>
    <property type="molecule type" value="Genomic_DNA"/>
</dbReference>
<organism evidence="1">
    <name type="scientific">Pseudogymnoascus destructans</name>
    <dbReference type="NCBI Taxonomy" id="655981"/>
    <lineage>
        <taxon>Eukaryota</taxon>
        <taxon>Fungi</taxon>
        <taxon>Dikarya</taxon>
        <taxon>Ascomycota</taxon>
        <taxon>Pezizomycotina</taxon>
        <taxon>Leotiomycetes</taxon>
        <taxon>Thelebolales</taxon>
        <taxon>Thelebolaceae</taxon>
        <taxon>Pseudogymnoascus</taxon>
    </lineage>
</organism>
<sequence>MYIPGASEKLTCARLQRVLSNESVFVLVFEMSEFHRSSLMGLLEKMYWLHLDTSVLTIPGPLSVKYVVRINKFIYFRGSQKQVHRHFVAHSTDIDPLQHNASGSQHASLTTSCYLQLQKSNDPSRPRSRHHRALDMHRPALAVNGPLDGLPPAYHPRRTLHEGPGLDNLGLILGGLGVGGR</sequence>
<proteinExistence type="predicted"/>
<dbReference type="Proteomes" id="UP000077154">
    <property type="component" value="Unassembled WGS sequence"/>
</dbReference>
<dbReference type="RefSeq" id="XP_024321911.1">
    <property type="nucleotide sequence ID" value="XM_024470824.1"/>
</dbReference>
<reference evidence="1" key="1">
    <citation type="submission" date="2016-03" db="EMBL/GenBank/DDBJ databases">
        <title>Updated assembly of Pseudogymnoascus destructans, the fungus causing white-nose syndrome of bats.</title>
        <authorList>
            <person name="Palmer J.M."/>
            <person name="Drees K.P."/>
            <person name="Foster J.T."/>
            <person name="Lindner D.L."/>
        </authorList>
    </citation>
    <scope>NUCLEOTIDE SEQUENCE [LARGE SCALE GENOMIC DNA]</scope>
    <source>
        <strain evidence="1">20631-21</strain>
    </source>
</reference>
<dbReference type="GeneID" id="36290297"/>